<dbReference type="EMBL" id="HE804045">
    <property type="protein sequence ID" value="CCH30705.1"/>
    <property type="molecule type" value="Genomic_DNA"/>
</dbReference>
<dbReference type="CDD" id="cd02440">
    <property type="entry name" value="AdoMet_MTases"/>
    <property type="match status" value="1"/>
</dbReference>
<keyword evidence="2" id="KW-1185">Reference proteome</keyword>
<dbReference type="eggNOG" id="COG2265">
    <property type="taxonomic scope" value="Bacteria"/>
</dbReference>
<dbReference type="InterPro" id="IPR029063">
    <property type="entry name" value="SAM-dependent_MTases_sf"/>
</dbReference>
<evidence type="ECO:0000313" key="1">
    <source>
        <dbReference type="EMBL" id="CCH30705.1"/>
    </source>
</evidence>
<dbReference type="PATRIC" id="fig|1179773.3.peg.3410"/>
<sequence>MLRSAAVGSRIRVKLPHRLVPERAKRLDVRVAEGVECVMTDFDWVPEGVDITVPSVARAYDYMLGGAHNLAVDRAMADQAAKVLPSTPRLVRMNRAYLRRVVTHLVESGIDQFLDIGSGIPTVGNVHEVAPDARVVYVDKDPVAVAHSELLLSGNDKTAVVQGDLRNPEDLLSRPEVLGLLDFDRPVAVLMLMVLHFVPDEDEPWRLVARYRDHVVPGSYLAISHVTDDRQSAAWRGVARTAAQSRDSLNNRSHAEIAEFFEGFELQEPGLVGCGLWRPQGRGDISDNADENALIYAGLGLKPESGSR</sequence>
<dbReference type="PIRSF" id="PIRSF017393">
    <property type="entry name" value="MTase_SAV2177"/>
    <property type="match status" value="1"/>
</dbReference>
<gene>
    <name evidence="1" type="ordered locus">BN6_34070</name>
</gene>
<proteinExistence type="predicted"/>
<dbReference type="BioCyc" id="SESP1179773:BN6_RS16495-MONOMER"/>
<dbReference type="Pfam" id="PF04672">
    <property type="entry name" value="Methyltransf_19"/>
    <property type="match status" value="1"/>
</dbReference>
<reference evidence="1 2" key="1">
    <citation type="journal article" date="2012" name="BMC Genomics">
        <title>Complete genome sequence of Saccharothrix espanaensis DSM 44229T and comparison to the other completely sequenced Pseudonocardiaceae.</title>
        <authorList>
            <person name="Strobel T."/>
            <person name="Al-Dilaimi A."/>
            <person name="Blom J."/>
            <person name="Gessner A."/>
            <person name="Kalinowski J."/>
            <person name="Luzhetska M."/>
            <person name="Puhler A."/>
            <person name="Szczepanowski R."/>
            <person name="Bechthold A."/>
            <person name="Ruckert C."/>
        </authorList>
    </citation>
    <scope>NUCLEOTIDE SEQUENCE [LARGE SCALE GENOMIC DNA]</scope>
    <source>
        <strain evidence="2">ATCC 51144 / DSM 44229 / JCM 9112 / NBRC 15066 / NRRL 15764</strain>
    </source>
</reference>
<dbReference type="HOGENOM" id="CLU_067079_1_0_11"/>
<dbReference type="SUPFAM" id="SSF53335">
    <property type="entry name" value="S-adenosyl-L-methionine-dependent methyltransferases"/>
    <property type="match status" value="1"/>
</dbReference>
<dbReference type="STRING" id="1179773.BN6_34070"/>
<evidence type="ECO:0000313" key="2">
    <source>
        <dbReference type="Proteomes" id="UP000006281"/>
    </source>
</evidence>
<dbReference type="KEGG" id="sesp:BN6_34070"/>
<protein>
    <recommendedName>
        <fullName evidence="3">S-adenosyl methyltransferase</fullName>
    </recommendedName>
</protein>
<dbReference type="Gene3D" id="3.40.50.150">
    <property type="entry name" value="Vaccinia Virus protein VP39"/>
    <property type="match status" value="1"/>
</dbReference>
<organism evidence="1 2">
    <name type="scientific">Saccharothrix espanaensis (strain ATCC 51144 / DSM 44229 / JCM 9112 / NBRC 15066 / NRRL 15764)</name>
    <dbReference type="NCBI Taxonomy" id="1179773"/>
    <lineage>
        <taxon>Bacteria</taxon>
        <taxon>Bacillati</taxon>
        <taxon>Actinomycetota</taxon>
        <taxon>Actinomycetes</taxon>
        <taxon>Pseudonocardiales</taxon>
        <taxon>Pseudonocardiaceae</taxon>
        <taxon>Saccharothrix</taxon>
    </lineage>
</organism>
<dbReference type="InterPro" id="IPR006764">
    <property type="entry name" value="SAM_dep_MeTrfase_SAV2177_type"/>
</dbReference>
<name>K0JSM1_SACES</name>
<evidence type="ECO:0008006" key="3">
    <source>
        <dbReference type="Google" id="ProtNLM"/>
    </source>
</evidence>
<dbReference type="Proteomes" id="UP000006281">
    <property type="component" value="Chromosome"/>
</dbReference>
<accession>K0JSM1</accession>
<dbReference type="AlphaFoldDB" id="K0JSM1"/>